<dbReference type="Proteomes" id="UP000069940">
    <property type="component" value="Unassembled WGS sequence"/>
</dbReference>
<evidence type="ECO:0000256" key="1">
    <source>
        <dbReference type="SAM" id="Coils"/>
    </source>
</evidence>
<reference evidence="3" key="1">
    <citation type="journal article" date="2015" name="Proc. Natl. Acad. Sci. U.S.A.">
        <title>Genome sequence of the Asian Tiger mosquito, Aedes albopictus, reveals insights into its biology, genetics, and evolution.</title>
        <authorList>
            <person name="Chen X.G."/>
            <person name="Jiang X."/>
            <person name="Gu J."/>
            <person name="Xu M."/>
            <person name="Wu Y."/>
            <person name="Deng Y."/>
            <person name="Zhang C."/>
            <person name="Bonizzoni M."/>
            <person name="Dermauw W."/>
            <person name="Vontas J."/>
            <person name="Armbruster P."/>
            <person name="Huang X."/>
            <person name="Yang Y."/>
            <person name="Zhang H."/>
            <person name="He W."/>
            <person name="Peng H."/>
            <person name="Liu Y."/>
            <person name="Wu K."/>
            <person name="Chen J."/>
            <person name="Lirakis M."/>
            <person name="Topalis P."/>
            <person name="Van Leeuwen T."/>
            <person name="Hall A.B."/>
            <person name="Jiang X."/>
            <person name="Thorpe C."/>
            <person name="Mueller R.L."/>
            <person name="Sun C."/>
            <person name="Waterhouse R.M."/>
            <person name="Yan G."/>
            <person name="Tu Z.J."/>
            <person name="Fang X."/>
            <person name="James A.A."/>
        </authorList>
    </citation>
    <scope>NUCLEOTIDE SEQUENCE [LARGE SCALE GENOMIC DNA]</scope>
    <source>
        <strain evidence="3">Foshan</strain>
    </source>
</reference>
<organism evidence="2 3">
    <name type="scientific">Aedes albopictus</name>
    <name type="common">Asian tiger mosquito</name>
    <name type="synonym">Stegomyia albopicta</name>
    <dbReference type="NCBI Taxonomy" id="7160"/>
    <lineage>
        <taxon>Eukaryota</taxon>
        <taxon>Metazoa</taxon>
        <taxon>Ecdysozoa</taxon>
        <taxon>Arthropoda</taxon>
        <taxon>Hexapoda</taxon>
        <taxon>Insecta</taxon>
        <taxon>Pterygota</taxon>
        <taxon>Neoptera</taxon>
        <taxon>Endopterygota</taxon>
        <taxon>Diptera</taxon>
        <taxon>Nematocera</taxon>
        <taxon>Culicoidea</taxon>
        <taxon>Culicidae</taxon>
        <taxon>Culicinae</taxon>
        <taxon>Aedini</taxon>
        <taxon>Aedes</taxon>
        <taxon>Stegomyia</taxon>
    </lineage>
</organism>
<accession>A0ABM1XU34</accession>
<feature type="coiled-coil region" evidence="1">
    <location>
        <begin position="29"/>
        <end position="60"/>
    </location>
</feature>
<dbReference type="GeneID" id="134289028"/>
<name>A0ABM1XU34_AEDAL</name>
<proteinExistence type="predicted"/>
<protein>
    <submittedName>
        <fullName evidence="2">Uncharacterized protein</fullName>
    </submittedName>
</protein>
<evidence type="ECO:0000313" key="2">
    <source>
        <dbReference type="EnsemblMetazoa" id="AALFPA23_002862.P2927"/>
    </source>
</evidence>
<dbReference type="RefSeq" id="XP_062711001.1">
    <property type="nucleotide sequence ID" value="XM_062855017.1"/>
</dbReference>
<keyword evidence="1" id="KW-0175">Coiled coil</keyword>
<dbReference type="EnsemblMetazoa" id="AALFPA23_002862.R2927">
    <property type="protein sequence ID" value="AALFPA23_002862.P2927"/>
    <property type="gene ID" value="AALFPA23_002862"/>
</dbReference>
<sequence>MDFSKASSIRKERIKDRIKLLEQQHLLRIAELDEQSRRSREEYQRSVEQIEQATKEAVRRIELHYKAKRDARLRKCSRENVDETMPVKYNSFSDGTLAKSLHSPSVQIDRVGSDPQWPSINSVQPNVFPYTATENDDDDQYIISGPEMLDEIGEIENFRSKEESTVQTVMHFTVGVKSSFQRIIQCESCSVDKIHTLSKSSSSRSMGQSEMVNIASPLCITQERAESRYGDAQADLIYQYHYHLPEHKKLHTRKCNKNNTHIRPALTVYKSRKYAAIKMSSVITMGNSFIQALMINIFAGVEVMDYASYYGRCQLRRTGCMGFDPGGLDVTAQRRSTMVMQEMLGYANYLLKSPQCVCIRICGICMMTKYKAFGFEYDLSSQWKCDETQQNERERDPVTTVPITRAMVGYSELHHRLKMQYSSVYTVHDFVNTAVLCANILRLLIWIGKLSIDIVAFSDLINGYSGHSKFEDVSVKPAVGSRSIEGSARIGTFVLVN</sequence>
<evidence type="ECO:0000313" key="3">
    <source>
        <dbReference type="Proteomes" id="UP000069940"/>
    </source>
</evidence>
<keyword evidence="3" id="KW-1185">Reference proteome</keyword>
<reference evidence="2" key="2">
    <citation type="submission" date="2025-05" db="UniProtKB">
        <authorList>
            <consortium name="EnsemblMetazoa"/>
        </authorList>
    </citation>
    <scope>IDENTIFICATION</scope>
    <source>
        <strain evidence="2">Foshan</strain>
    </source>
</reference>